<organism evidence="1 2">
    <name type="scientific">Dendrobium chrysotoxum</name>
    <name type="common">Orchid</name>
    <dbReference type="NCBI Taxonomy" id="161865"/>
    <lineage>
        <taxon>Eukaryota</taxon>
        <taxon>Viridiplantae</taxon>
        <taxon>Streptophyta</taxon>
        <taxon>Embryophyta</taxon>
        <taxon>Tracheophyta</taxon>
        <taxon>Spermatophyta</taxon>
        <taxon>Magnoliopsida</taxon>
        <taxon>Liliopsida</taxon>
        <taxon>Asparagales</taxon>
        <taxon>Orchidaceae</taxon>
        <taxon>Epidendroideae</taxon>
        <taxon>Malaxideae</taxon>
        <taxon>Dendrobiinae</taxon>
        <taxon>Dendrobium</taxon>
    </lineage>
</organism>
<accession>A0AAV7FKM1</accession>
<dbReference type="PANTHER" id="PTHR31286">
    <property type="entry name" value="GLYCINE-RICH CELL WALL STRUCTURAL PROTEIN 1.8-LIKE"/>
    <property type="match status" value="1"/>
</dbReference>
<dbReference type="InterPro" id="IPR040256">
    <property type="entry name" value="At4g02000-like"/>
</dbReference>
<proteinExistence type="predicted"/>
<keyword evidence="2" id="KW-1185">Reference proteome</keyword>
<dbReference type="EMBL" id="JAGFBR010000018">
    <property type="protein sequence ID" value="KAH0449849.1"/>
    <property type="molecule type" value="Genomic_DNA"/>
</dbReference>
<evidence type="ECO:0000313" key="1">
    <source>
        <dbReference type="EMBL" id="KAH0449849.1"/>
    </source>
</evidence>
<protein>
    <submittedName>
        <fullName evidence="1">Uncharacterized protein</fullName>
    </submittedName>
</protein>
<evidence type="ECO:0000313" key="2">
    <source>
        <dbReference type="Proteomes" id="UP000775213"/>
    </source>
</evidence>
<dbReference type="AlphaFoldDB" id="A0AAV7FKM1"/>
<name>A0AAV7FKM1_DENCH</name>
<dbReference type="Proteomes" id="UP000775213">
    <property type="component" value="Unassembled WGS sequence"/>
</dbReference>
<sequence length="93" mass="10407">MNNYFMKLTKWSQFLDVGVESPGFLSQSETSFFSPHILHALGSMFGRPLKVDNATSVGSRPSLARVLVELDIAKNFPKQSWLGLEKSGYIQKV</sequence>
<comment type="caution">
    <text evidence="1">The sequence shown here is derived from an EMBL/GenBank/DDBJ whole genome shotgun (WGS) entry which is preliminary data.</text>
</comment>
<reference evidence="1 2" key="1">
    <citation type="journal article" date="2021" name="Hortic Res">
        <title>Chromosome-scale assembly of the Dendrobium chrysotoxum genome enhances the understanding of orchid evolution.</title>
        <authorList>
            <person name="Zhang Y."/>
            <person name="Zhang G.Q."/>
            <person name="Zhang D."/>
            <person name="Liu X.D."/>
            <person name="Xu X.Y."/>
            <person name="Sun W.H."/>
            <person name="Yu X."/>
            <person name="Zhu X."/>
            <person name="Wang Z.W."/>
            <person name="Zhao X."/>
            <person name="Zhong W.Y."/>
            <person name="Chen H."/>
            <person name="Yin W.L."/>
            <person name="Huang T."/>
            <person name="Niu S.C."/>
            <person name="Liu Z.J."/>
        </authorList>
    </citation>
    <scope>NUCLEOTIDE SEQUENCE [LARGE SCALE GENOMIC DNA]</scope>
    <source>
        <strain evidence="1">Lindl</strain>
    </source>
</reference>
<gene>
    <name evidence="1" type="ORF">IEQ34_020541</name>
</gene>
<dbReference type="PANTHER" id="PTHR31286:SF180">
    <property type="entry name" value="OS10G0362600 PROTEIN"/>
    <property type="match status" value="1"/>
</dbReference>